<gene>
    <name evidence="1" type="ORF">Xbud_03290</name>
</gene>
<sequence>MITLNQAQMNKLIDLLNAIERNINVTTAYLVTVEYQGK</sequence>
<evidence type="ECO:0000313" key="2">
    <source>
        <dbReference type="Proteomes" id="UP000225833"/>
    </source>
</evidence>
<dbReference type="Proteomes" id="UP000225833">
    <property type="component" value="Unassembled WGS sequence"/>
</dbReference>
<organism evidence="1 2">
    <name type="scientific">Xenorhabdus budapestensis</name>
    <dbReference type="NCBI Taxonomy" id="290110"/>
    <lineage>
        <taxon>Bacteria</taxon>
        <taxon>Pseudomonadati</taxon>
        <taxon>Pseudomonadota</taxon>
        <taxon>Gammaproteobacteria</taxon>
        <taxon>Enterobacterales</taxon>
        <taxon>Morganellaceae</taxon>
        <taxon>Xenorhabdus</taxon>
    </lineage>
</organism>
<reference evidence="1 2" key="1">
    <citation type="journal article" date="2017" name="Nat. Microbiol.">
        <title>Natural product diversity associated with the nematode symbionts Photorhabdus and Xenorhabdus.</title>
        <authorList>
            <person name="Tobias N.J."/>
            <person name="Wolff H."/>
            <person name="Djahanschiri B."/>
            <person name="Grundmann F."/>
            <person name="Kronenwerth M."/>
            <person name="Shi Y.M."/>
            <person name="Simonyi S."/>
            <person name="Grun P."/>
            <person name="Shapiro-Ilan D."/>
            <person name="Pidot S.J."/>
            <person name="Stinear T.P."/>
            <person name="Ebersberger I."/>
            <person name="Bode H.B."/>
        </authorList>
    </citation>
    <scope>NUCLEOTIDE SEQUENCE [LARGE SCALE GENOMIC DNA]</scope>
    <source>
        <strain evidence="1 2">DSM 16342</strain>
    </source>
</reference>
<evidence type="ECO:0000313" key="1">
    <source>
        <dbReference type="EMBL" id="PHM24521.1"/>
    </source>
</evidence>
<comment type="caution">
    <text evidence="1">The sequence shown here is derived from an EMBL/GenBank/DDBJ whole genome shotgun (WGS) entry which is preliminary data.</text>
</comment>
<protein>
    <submittedName>
        <fullName evidence="1">Uncharacterized protein</fullName>
    </submittedName>
</protein>
<dbReference type="AlphaFoldDB" id="A0A2D0IRL7"/>
<dbReference type="EMBL" id="NIBS01000025">
    <property type="protein sequence ID" value="PHM24521.1"/>
    <property type="molecule type" value="Genomic_DNA"/>
</dbReference>
<accession>A0A2D0IRL7</accession>
<name>A0A2D0IRL7_XENBU</name>
<proteinExistence type="predicted"/>